<dbReference type="Proteomes" id="UP000275401">
    <property type="component" value="Unassembled WGS sequence"/>
</dbReference>
<dbReference type="Pfam" id="PF13560">
    <property type="entry name" value="HTH_31"/>
    <property type="match status" value="1"/>
</dbReference>
<protein>
    <submittedName>
        <fullName evidence="2">XRE family transcriptional regulator</fullName>
    </submittedName>
</protein>
<accession>A0A3M8WA40</accession>
<dbReference type="RefSeq" id="WP_123100264.1">
    <property type="nucleotide sequence ID" value="NZ_RIBZ01000179.1"/>
</dbReference>
<name>A0A3M8WA40_9ACTN</name>
<dbReference type="Gene3D" id="1.10.260.40">
    <property type="entry name" value="lambda repressor-like DNA-binding domains"/>
    <property type="match status" value="1"/>
</dbReference>
<evidence type="ECO:0000259" key="1">
    <source>
        <dbReference type="PROSITE" id="PS50943"/>
    </source>
</evidence>
<dbReference type="InterPro" id="IPR010982">
    <property type="entry name" value="Lambda_DNA-bd_dom_sf"/>
</dbReference>
<dbReference type="InterPro" id="IPR043917">
    <property type="entry name" value="DUF5753"/>
</dbReference>
<feature type="domain" description="HTH cro/C1-type" evidence="1">
    <location>
        <begin position="18"/>
        <end position="72"/>
    </location>
</feature>
<evidence type="ECO:0000313" key="2">
    <source>
        <dbReference type="EMBL" id="RNG26978.1"/>
    </source>
</evidence>
<keyword evidence="3" id="KW-1185">Reference proteome</keyword>
<reference evidence="2 3" key="1">
    <citation type="submission" date="2018-11" db="EMBL/GenBank/DDBJ databases">
        <title>The Potential of Streptomyces as Biocontrol Agents against the Tomato grey mould, Botrytis cinerea (Gray mold) Frontiers in Microbiology.</title>
        <authorList>
            <person name="Li D."/>
        </authorList>
    </citation>
    <scope>NUCLEOTIDE SEQUENCE [LARGE SCALE GENOMIC DNA]</scope>
    <source>
        <strain evidence="2 3">NEAU-LD23</strain>
    </source>
</reference>
<proteinExistence type="predicted"/>
<dbReference type="SMART" id="SM00530">
    <property type="entry name" value="HTH_XRE"/>
    <property type="match status" value="1"/>
</dbReference>
<evidence type="ECO:0000313" key="3">
    <source>
        <dbReference type="Proteomes" id="UP000275401"/>
    </source>
</evidence>
<dbReference type="AlphaFoldDB" id="A0A3M8WA40"/>
<dbReference type="Pfam" id="PF19054">
    <property type="entry name" value="DUF5753"/>
    <property type="match status" value="1"/>
</dbReference>
<sequence length="283" mass="31550">MPPRDALTVRQRRLGAELRKLRERAGLTSTAAAVTNGVNQARISNLEAGRYAVSAERVRTLARSYDAADQALIDALAAMAGRRDRHWWEEYREVLPTVMLDIAELEQEASGLRVALAVHMPGLLQTVDHARALYRETVPALEPYEVEHRVAFRVRRQGVLHGKRPMPYKVIIHEAALRLGCGGPTVARAQLEHLMDMSERENITVRVIPFGSGPFPGSGQPIDYVYGPVPQLDTVTLDTDHGCEFLDAEAQLAKYRSVLDRLEETALTPEASRDLMRRVALDT</sequence>
<dbReference type="CDD" id="cd00093">
    <property type="entry name" value="HTH_XRE"/>
    <property type="match status" value="1"/>
</dbReference>
<dbReference type="PROSITE" id="PS50943">
    <property type="entry name" value="HTH_CROC1"/>
    <property type="match status" value="1"/>
</dbReference>
<organism evidence="2 3">
    <name type="scientific">Streptomyces botrytidirepellens</name>
    <dbReference type="NCBI Taxonomy" id="2486417"/>
    <lineage>
        <taxon>Bacteria</taxon>
        <taxon>Bacillati</taxon>
        <taxon>Actinomycetota</taxon>
        <taxon>Actinomycetes</taxon>
        <taxon>Kitasatosporales</taxon>
        <taxon>Streptomycetaceae</taxon>
        <taxon>Streptomyces</taxon>
    </lineage>
</organism>
<dbReference type="SUPFAM" id="SSF47413">
    <property type="entry name" value="lambda repressor-like DNA-binding domains"/>
    <property type="match status" value="1"/>
</dbReference>
<dbReference type="EMBL" id="RIBZ01000179">
    <property type="protein sequence ID" value="RNG26978.1"/>
    <property type="molecule type" value="Genomic_DNA"/>
</dbReference>
<comment type="caution">
    <text evidence="2">The sequence shown here is derived from an EMBL/GenBank/DDBJ whole genome shotgun (WGS) entry which is preliminary data.</text>
</comment>
<dbReference type="InterPro" id="IPR001387">
    <property type="entry name" value="Cro/C1-type_HTH"/>
</dbReference>
<dbReference type="GO" id="GO:0003677">
    <property type="term" value="F:DNA binding"/>
    <property type="evidence" value="ECO:0007669"/>
    <property type="project" value="InterPro"/>
</dbReference>
<gene>
    <name evidence="2" type="ORF">EEJ42_13975</name>
</gene>